<dbReference type="EMBL" id="CACTIH010001964">
    <property type="protein sequence ID" value="CAA2970199.1"/>
    <property type="molecule type" value="Genomic_DNA"/>
</dbReference>
<evidence type="ECO:0000313" key="2">
    <source>
        <dbReference type="Proteomes" id="UP000594638"/>
    </source>
</evidence>
<protein>
    <submittedName>
        <fullName evidence="1">Uncharacterized protein</fullName>
    </submittedName>
</protein>
<feature type="non-terminal residue" evidence="1">
    <location>
        <position position="1"/>
    </location>
</feature>
<name>A0A8S0QWQ7_OLEEU</name>
<sequence>HGFSWYLKDHEGNGTRKNTNIPKELIVQLTGQKMQTLPGDWKLRNGIPARGACHQFVSVMYDQEEHKTPFSRFSIALFEVAVKLIPYHLPYDLIPFDGTYDRW</sequence>
<reference evidence="1 2" key="1">
    <citation type="submission" date="2019-12" db="EMBL/GenBank/DDBJ databases">
        <authorList>
            <person name="Alioto T."/>
            <person name="Alioto T."/>
            <person name="Gomez Garrido J."/>
        </authorList>
    </citation>
    <scope>NUCLEOTIDE SEQUENCE [LARGE SCALE GENOMIC DNA]</scope>
</reference>
<dbReference type="Proteomes" id="UP000594638">
    <property type="component" value="Unassembled WGS sequence"/>
</dbReference>
<comment type="caution">
    <text evidence="1">The sequence shown here is derived from an EMBL/GenBank/DDBJ whole genome shotgun (WGS) entry which is preliminary data.</text>
</comment>
<dbReference type="Gramene" id="OE9A021619T1">
    <property type="protein sequence ID" value="OE9A021619C1"/>
    <property type="gene ID" value="OE9A021619"/>
</dbReference>
<accession>A0A8S0QWQ7</accession>
<dbReference type="OrthoDB" id="5984008at2759"/>
<evidence type="ECO:0000313" key="1">
    <source>
        <dbReference type="EMBL" id="CAA2970199.1"/>
    </source>
</evidence>
<keyword evidence="2" id="KW-1185">Reference proteome</keyword>
<proteinExistence type="predicted"/>
<organism evidence="1 2">
    <name type="scientific">Olea europaea subsp. europaea</name>
    <dbReference type="NCBI Taxonomy" id="158383"/>
    <lineage>
        <taxon>Eukaryota</taxon>
        <taxon>Viridiplantae</taxon>
        <taxon>Streptophyta</taxon>
        <taxon>Embryophyta</taxon>
        <taxon>Tracheophyta</taxon>
        <taxon>Spermatophyta</taxon>
        <taxon>Magnoliopsida</taxon>
        <taxon>eudicotyledons</taxon>
        <taxon>Gunneridae</taxon>
        <taxon>Pentapetalae</taxon>
        <taxon>asterids</taxon>
        <taxon>lamiids</taxon>
        <taxon>Lamiales</taxon>
        <taxon>Oleaceae</taxon>
        <taxon>Oleeae</taxon>
        <taxon>Olea</taxon>
    </lineage>
</organism>
<gene>
    <name evidence="1" type="ORF">OLEA9_A021619</name>
</gene>
<dbReference type="AlphaFoldDB" id="A0A8S0QWQ7"/>